<name>A0AAD4VE81_PRUDU</name>
<dbReference type="AlphaFoldDB" id="A0AAD4VE81"/>
<accession>A0AAD4VE81</accession>
<protein>
    <recommendedName>
        <fullName evidence="3">Integrase catalytic domain-containing protein</fullName>
    </recommendedName>
</protein>
<gene>
    <name evidence="1" type="ORF">L3X38_032355</name>
</gene>
<dbReference type="EMBL" id="JAJFAZ020000006">
    <property type="protein sequence ID" value="KAI5323283.1"/>
    <property type="molecule type" value="Genomic_DNA"/>
</dbReference>
<organism evidence="1 2">
    <name type="scientific">Prunus dulcis</name>
    <name type="common">Almond</name>
    <name type="synonym">Amygdalus dulcis</name>
    <dbReference type="NCBI Taxonomy" id="3755"/>
    <lineage>
        <taxon>Eukaryota</taxon>
        <taxon>Viridiplantae</taxon>
        <taxon>Streptophyta</taxon>
        <taxon>Embryophyta</taxon>
        <taxon>Tracheophyta</taxon>
        <taxon>Spermatophyta</taxon>
        <taxon>Magnoliopsida</taxon>
        <taxon>eudicotyledons</taxon>
        <taxon>Gunneridae</taxon>
        <taxon>Pentapetalae</taxon>
        <taxon>rosids</taxon>
        <taxon>fabids</taxon>
        <taxon>Rosales</taxon>
        <taxon>Rosaceae</taxon>
        <taxon>Amygdaloideae</taxon>
        <taxon>Amygdaleae</taxon>
        <taxon>Prunus</taxon>
    </lineage>
</organism>
<evidence type="ECO:0000313" key="2">
    <source>
        <dbReference type="Proteomes" id="UP001054821"/>
    </source>
</evidence>
<sequence length="125" mass="14084">MAQIATGVQMPEDCVQRIIKVGKKIFPSVLTKGMEINVNSAIITEGWEACQRHGPIQQAPLVPMNPVVKPLPFRGWAMDLIGKIYPASSKQHWFIIVATDYFTKWVEDKPVKSTTSQEITIFIEE</sequence>
<dbReference type="InterPro" id="IPR012337">
    <property type="entry name" value="RNaseH-like_sf"/>
</dbReference>
<dbReference type="PANTHER" id="PTHR47266">
    <property type="entry name" value="ENDONUCLEASE-RELATED"/>
    <property type="match status" value="1"/>
</dbReference>
<dbReference type="InterPro" id="IPR036397">
    <property type="entry name" value="RNaseH_sf"/>
</dbReference>
<proteinExistence type="predicted"/>
<reference evidence="1 2" key="1">
    <citation type="journal article" date="2022" name="G3 (Bethesda)">
        <title>Whole-genome sequence and methylome profiling of the almond [Prunus dulcis (Mill.) D.A. Webb] cultivar 'Nonpareil'.</title>
        <authorList>
            <person name="D'Amico-Willman K.M."/>
            <person name="Ouma W.Z."/>
            <person name="Meulia T."/>
            <person name="Sideli G.M."/>
            <person name="Gradziel T.M."/>
            <person name="Fresnedo-Ramirez J."/>
        </authorList>
    </citation>
    <scope>NUCLEOTIDE SEQUENCE [LARGE SCALE GENOMIC DNA]</scope>
    <source>
        <strain evidence="1">Clone GOH B32 T37-40</strain>
    </source>
</reference>
<keyword evidence="2" id="KW-1185">Reference proteome</keyword>
<dbReference type="SUPFAM" id="SSF53098">
    <property type="entry name" value="Ribonuclease H-like"/>
    <property type="match status" value="1"/>
</dbReference>
<evidence type="ECO:0000313" key="1">
    <source>
        <dbReference type="EMBL" id="KAI5323283.1"/>
    </source>
</evidence>
<dbReference type="Proteomes" id="UP001054821">
    <property type="component" value="Chromosome 6"/>
</dbReference>
<dbReference type="Gene3D" id="3.30.420.10">
    <property type="entry name" value="Ribonuclease H-like superfamily/Ribonuclease H"/>
    <property type="match status" value="1"/>
</dbReference>
<evidence type="ECO:0008006" key="3">
    <source>
        <dbReference type="Google" id="ProtNLM"/>
    </source>
</evidence>
<comment type="caution">
    <text evidence="1">The sequence shown here is derived from an EMBL/GenBank/DDBJ whole genome shotgun (WGS) entry which is preliminary data.</text>
</comment>
<dbReference type="GO" id="GO:0003676">
    <property type="term" value="F:nucleic acid binding"/>
    <property type="evidence" value="ECO:0007669"/>
    <property type="project" value="InterPro"/>
</dbReference>
<dbReference type="InterPro" id="IPR052160">
    <property type="entry name" value="Gypsy_RT_Integrase-like"/>
</dbReference>